<keyword evidence="6" id="KW-1185">Reference proteome</keyword>
<feature type="domain" description="Response regulatory" evidence="2">
    <location>
        <begin position="11"/>
        <end position="127"/>
    </location>
</feature>
<accession>A0A4R5TV35</accession>
<dbReference type="SUPFAM" id="SSF55073">
    <property type="entry name" value="Nucleotide cyclase"/>
    <property type="match status" value="1"/>
</dbReference>
<dbReference type="InterPro" id="IPR029787">
    <property type="entry name" value="Nucleotide_cyclase"/>
</dbReference>
<dbReference type="InterPro" id="IPR000160">
    <property type="entry name" value="GGDEF_dom"/>
</dbReference>
<dbReference type="GO" id="GO:0000160">
    <property type="term" value="P:phosphorelay signal transduction system"/>
    <property type="evidence" value="ECO:0007669"/>
    <property type="project" value="InterPro"/>
</dbReference>
<evidence type="ECO:0000313" key="5">
    <source>
        <dbReference type="EMBL" id="TDK24946.1"/>
    </source>
</evidence>
<evidence type="ECO:0000259" key="3">
    <source>
        <dbReference type="PROSITE" id="PS50883"/>
    </source>
</evidence>
<dbReference type="Gene3D" id="3.40.50.2300">
    <property type="match status" value="1"/>
</dbReference>
<dbReference type="Pfam" id="PF00990">
    <property type="entry name" value="GGDEF"/>
    <property type="match status" value="1"/>
</dbReference>
<protein>
    <submittedName>
        <fullName evidence="5">EAL domain-containing protein</fullName>
    </submittedName>
</protein>
<comment type="caution">
    <text evidence="1">Lacks conserved residue(s) required for the propagation of feature annotation.</text>
</comment>
<dbReference type="InterPro" id="IPR000014">
    <property type="entry name" value="PAS"/>
</dbReference>
<dbReference type="InterPro" id="IPR035965">
    <property type="entry name" value="PAS-like_dom_sf"/>
</dbReference>
<dbReference type="CDD" id="cd01948">
    <property type="entry name" value="EAL"/>
    <property type="match status" value="1"/>
</dbReference>
<dbReference type="InterPro" id="IPR013767">
    <property type="entry name" value="PAS_fold"/>
</dbReference>
<dbReference type="PANTHER" id="PTHR33121">
    <property type="entry name" value="CYCLIC DI-GMP PHOSPHODIESTERASE PDEF"/>
    <property type="match status" value="1"/>
</dbReference>
<dbReference type="EMBL" id="SMTF01000004">
    <property type="protein sequence ID" value="TDK24946.1"/>
    <property type="molecule type" value="Genomic_DNA"/>
</dbReference>
<dbReference type="NCBIfam" id="TIGR00254">
    <property type="entry name" value="GGDEF"/>
    <property type="match status" value="1"/>
</dbReference>
<dbReference type="SMART" id="SM00267">
    <property type="entry name" value="GGDEF"/>
    <property type="match status" value="1"/>
</dbReference>
<dbReference type="Gene3D" id="3.30.450.20">
    <property type="entry name" value="PAS domain"/>
    <property type="match status" value="1"/>
</dbReference>
<dbReference type="GO" id="GO:0071111">
    <property type="term" value="F:cyclic-guanylate-specific phosphodiesterase activity"/>
    <property type="evidence" value="ECO:0007669"/>
    <property type="project" value="InterPro"/>
</dbReference>
<comment type="caution">
    <text evidence="5">The sequence shown here is derived from an EMBL/GenBank/DDBJ whole genome shotgun (WGS) entry which is preliminary data.</text>
</comment>
<dbReference type="Pfam" id="PF00989">
    <property type="entry name" value="PAS"/>
    <property type="match status" value="1"/>
</dbReference>
<organism evidence="5 6">
    <name type="scientific">Luteimonas aestuarii</name>
    <dbReference type="NCBI Taxonomy" id="453837"/>
    <lineage>
        <taxon>Bacteria</taxon>
        <taxon>Pseudomonadati</taxon>
        <taxon>Pseudomonadota</taxon>
        <taxon>Gammaproteobacteria</taxon>
        <taxon>Lysobacterales</taxon>
        <taxon>Lysobacteraceae</taxon>
        <taxon>Luteimonas</taxon>
    </lineage>
</organism>
<dbReference type="InterPro" id="IPR011006">
    <property type="entry name" value="CheY-like_superfamily"/>
</dbReference>
<dbReference type="AlphaFoldDB" id="A0A4R5TV35"/>
<dbReference type="NCBIfam" id="TIGR00229">
    <property type="entry name" value="sensory_box"/>
    <property type="match status" value="1"/>
</dbReference>
<dbReference type="RefSeq" id="WP_133321398.1">
    <property type="nucleotide sequence ID" value="NZ_SMTF01000004.1"/>
</dbReference>
<dbReference type="InterPro" id="IPR050706">
    <property type="entry name" value="Cyclic-di-GMP_PDE-like"/>
</dbReference>
<dbReference type="PROSITE" id="PS50887">
    <property type="entry name" value="GGDEF"/>
    <property type="match status" value="1"/>
</dbReference>
<dbReference type="Pfam" id="PF00563">
    <property type="entry name" value="EAL"/>
    <property type="match status" value="1"/>
</dbReference>
<gene>
    <name evidence="5" type="ORF">E2F46_07140</name>
</gene>
<dbReference type="PROSITE" id="PS50883">
    <property type="entry name" value="EAL"/>
    <property type="match status" value="1"/>
</dbReference>
<reference evidence="5 6" key="1">
    <citation type="submission" date="2019-03" db="EMBL/GenBank/DDBJ databases">
        <title>Luteimonas zhaokaii sp.nov., isolated from the rectal contents of Plateau pika in Yushu, Qinghai Province, China.</title>
        <authorList>
            <person name="Zhang G."/>
        </authorList>
    </citation>
    <scope>NUCLEOTIDE SEQUENCE [LARGE SCALE GENOMIC DNA]</scope>
    <source>
        <strain evidence="5 6">B9</strain>
    </source>
</reference>
<dbReference type="InterPro" id="IPR035919">
    <property type="entry name" value="EAL_sf"/>
</dbReference>
<feature type="domain" description="GGDEF" evidence="4">
    <location>
        <begin position="302"/>
        <end position="435"/>
    </location>
</feature>
<dbReference type="SMART" id="SM00052">
    <property type="entry name" value="EAL"/>
    <property type="match status" value="1"/>
</dbReference>
<proteinExistence type="predicted"/>
<dbReference type="SUPFAM" id="SSF52172">
    <property type="entry name" value="CheY-like"/>
    <property type="match status" value="1"/>
</dbReference>
<dbReference type="CDD" id="cd01949">
    <property type="entry name" value="GGDEF"/>
    <property type="match status" value="1"/>
</dbReference>
<feature type="domain" description="EAL" evidence="3">
    <location>
        <begin position="446"/>
        <end position="694"/>
    </location>
</feature>
<evidence type="ECO:0000313" key="6">
    <source>
        <dbReference type="Proteomes" id="UP000294796"/>
    </source>
</evidence>
<dbReference type="InterPro" id="IPR001633">
    <property type="entry name" value="EAL_dom"/>
</dbReference>
<dbReference type="SMART" id="SM00091">
    <property type="entry name" value="PAS"/>
    <property type="match status" value="1"/>
</dbReference>
<evidence type="ECO:0000259" key="4">
    <source>
        <dbReference type="PROSITE" id="PS50887"/>
    </source>
</evidence>
<dbReference type="PANTHER" id="PTHR33121:SF79">
    <property type="entry name" value="CYCLIC DI-GMP PHOSPHODIESTERASE PDED-RELATED"/>
    <property type="match status" value="1"/>
</dbReference>
<evidence type="ECO:0000259" key="2">
    <source>
        <dbReference type="PROSITE" id="PS50110"/>
    </source>
</evidence>
<dbReference type="PROSITE" id="PS50110">
    <property type="entry name" value="RESPONSE_REGULATORY"/>
    <property type="match status" value="1"/>
</dbReference>
<dbReference type="SUPFAM" id="SSF141868">
    <property type="entry name" value="EAL domain-like"/>
    <property type="match status" value="1"/>
</dbReference>
<dbReference type="Gene3D" id="3.30.70.270">
    <property type="match status" value="1"/>
</dbReference>
<dbReference type="Proteomes" id="UP000294796">
    <property type="component" value="Unassembled WGS sequence"/>
</dbReference>
<name>A0A4R5TV35_9GAMM</name>
<dbReference type="CDD" id="cd00130">
    <property type="entry name" value="PAS"/>
    <property type="match status" value="1"/>
</dbReference>
<dbReference type="InterPro" id="IPR043128">
    <property type="entry name" value="Rev_trsase/Diguanyl_cyclase"/>
</dbReference>
<dbReference type="OrthoDB" id="7052318at2"/>
<sequence length="694" mass="76136">MTNKKTEHALRLLIVDDRVEDAEAIVSGLRNAGIAVRPTRAASADELAAALPGLSGHLVVAAHSSQALPLAEVLQQVVASGKDLPVIAVVDALDEAGYVEALGNGARAVALRHKPQQLLATVRAQWEDLEARRAQRRLEARVRETERRCDALIESSRDPIAYVHEGMHIRANSAYLEMFGYDSFEDVEGMSLLDMVGPQHVEDFKQLLKALSKGEAPPPRYELEARDIEGNAFPAAMEFTQAQYEGEPCLQVVFRRQELVDPELAQELEELRQRDQVTGLLNRPTFLRALEDAVADAAQNHAQHGLLLVEPDHYQRLLHDIGLDSADAMLAALGQRLQGVLGEDAIAARFSEHTLAVLLKDGDYDRTVALAERIREAFAADVFPIGVRSSVITASIGGVQIGEKIANVTQVLAKATQGVESSIGVGGNRHEIFDPSAVDRAEEEHVRAWVARLRDALDNQRFELHYQPVINLQGDTGAVYETLLRLDGGDGELVLPGSFLQIAEEHGLLGEIDRYVINRAITVIGQRMQGNKPTTLLVKVSQAALDDDTLSAYIGEQLLAHGVPGEYLVLQLPEAKVFTHLKAAQAFATAIGKHDCRLALEQFGIGLDSFQLLQHLQPHLLKLDRSFVEDLPKNPDNQKRIQEITTRARDLGIRTIAEFVQDAASMSILFSSGVDYVEGHFLAAAGPHMNYDFE</sequence>
<dbReference type="Gene3D" id="3.20.20.450">
    <property type="entry name" value="EAL domain"/>
    <property type="match status" value="1"/>
</dbReference>
<dbReference type="SUPFAM" id="SSF55785">
    <property type="entry name" value="PYP-like sensor domain (PAS domain)"/>
    <property type="match status" value="1"/>
</dbReference>
<dbReference type="InterPro" id="IPR001789">
    <property type="entry name" value="Sig_transdc_resp-reg_receiver"/>
</dbReference>
<evidence type="ECO:0000256" key="1">
    <source>
        <dbReference type="PROSITE-ProRule" id="PRU00169"/>
    </source>
</evidence>